<dbReference type="RefSeq" id="WP_083645644.1">
    <property type="nucleotide sequence ID" value="NZ_AMRU01000004.1"/>
</dbReference>
<dbReference type="AlphaFoldDB" id="A0A1L7IA27"/>
<dbReference type="SUPFAM" id="SSF56954">
    <property type="entry name" value="Outer membrane efflux proteins (OEP)"/>
    <property type="match status" value="1"/>
</dbReference>
<evidence type="ECO:0000313" key="9">
    <source>
        <dbReference type="Proteomes" id="UP000186230"/>
    </source>
</evidence>
<protein>
    <submittedName>
        <fullName evidence="8">Multidrug efflux protein, outer membrane component</fullName>
    </submittedName>
</protein>
<dbReference type="KEGG" id="gfl:GRFL_3350"/>
<dbReference type="OrthoDB" id="581172at2"/>
<accession>A0A1L7IA27</accession>
<dbReference type="GO" id="GO:0015562">
    <property type="term" value="F:efflux transmembrane transporter activity"/>
    <property type="evidence" value="ECO:0007669"/>
    <property type="project" value="InterPro"/>
</dbReference>
<dbReference type="GO" id="GO:0015288">
    <property type="term" value="F:porin activity"/>
    <property type="evidence" value="ECO:0007669"/>
    <property type="project" value="TreeGrafter"/>
</dbReference>
<dbReference type="EMBL" id="CP016359">
    <property type="protein sequence ID" value="APU70074.1"/>
    <property type="molecule type" value="Genomic_DNA"/>
</dbReference>
<proteinExistence type="inferred from homology"/>
<evidence type="ECO:0000256" key="3">
    <source>
        <dbReference type="ARBA" id="ARBA00022448"/>
    </source>
</evidence>
<evidence type="ECO:0000256" key="2">
    <source>
        <dbReference type="ARBA" id="ARBA00007613"/>
    </source>
</evidence>
<comment type="subcellular location">
    <subcellularLocation>
        <location evidence="1">Cell outer membrane</location>
    </subcellularLocation>
</comment>
<dbReference type="PANTHER" id="PTHR30026">
    <property type="entry name" value="OUTER MEMBRANE PROTEIN TOLC"/>
    <property type="match status" value="1"/>
</dbReference>
<dbReference type="InterPro" id="IPR051906">
    <property type="entry name" value="TolC-like"/>
</dbReference>
<evidence type="ECO:0000256" key="5">
    <source>
        <dbReference type="ARBA" id="ARBA00022692"/>
    </source>
</evidence>
<dbReference type="GO" id="GO:1990281">
    <property type="term" value="C:efflux pump complex"/>
    <property type="evidence" value="ECO:0007669"/>
    <property type="project" value="TreeGrafter"/>
</dbReference>
<dbReference type="Pfam" id="PF02321">
    <property type="entry name" value="OEP"/>
    <property type="match status" value="2"/>
</dbReference>
<keyword evidence="9" id="KW-1185">Reference proteome</keyword>
<reference evidence="8 9" key="1">
    <citation type="submission" date="2016-07" db="EMBL/GenBank/DDBJ databases">
        <title>Multi-omics approach to identify versatile polysaccharide utilization systems of a marine flavobacterium Gramella flava.</title>
        <authorList>
            <person name="Tang K."/>
        </authorList>
    </citation>
    <scope>NUCLEOTIDE SEQUENCE [LARGE SCALE GENOMIC DNA]</scope>
    <source>
        <strain evidence="8 9">JLT2011</strain>
    </source>
</reference>
<dbReference type="STRING" id="1229726.GRFL_3350"/>
<gene>
    <name evidence="8" type="ORF">GRFL_3350</name>
</gene>
<dbReference type="InterPro" id="IPR003423">
    <property type="entry name" value="OMP_efflux"/>
</dbReference>
<evidence type="ECO:0000313" key="8">
    <source>
        <dbReference type="EMBL" id="APU70074.1"/>
    </source>
</evidence>
<sequence length="462" mass="53323">MKKLTIIFILLFLTSAGAQEKDTLQLNFEEYLAMVKKYHPLVKQADLVVDEGAFKLLKARGAFDPKIQGELSEKNYKSTEYYNLFNAAFKIPTYYGLELSAKYEENSGKYLNPQNTVPDEGLYAAGISLDVTNGLFLSERMATLRQAKIYREQSAVKRDIQAAEVLYEASVTYFEWFAAFQELLLYRDFMENAEFRFRSVKTEFRAGDKPAVDTLEASVAIQNRQIQLQQAELEYLKASLKLSNFLWAENDVPLEITEMVVPNQELFEEVNALWLPKELETTAAEAVNPKIQYLSYDVDRLQVEKRLRANKLLPDLELAYNFLTNQPEEWQQLNTDDYKLGLKLSVPLFLRKERGDLQLAKLELENSRYELVNAKQEINNKLKSLQNEIVSYRQQRQNIASLVTDYATLTSAEQRKFELGDSSLFLVNNRENSFISARMKEIGIIVKSLKSQAELLKLTTRF</sequence>
<dbReference type="Gene3D" id="1.20.1600.10">
    <property type="entry name" value="Outer membrane efflux proteins (OEP)"/>
    <property type="match status" value="1"/>
</dbReference>
<comment type="similarity">
    <text evidence="2">Belongs to the outer membrane factor (OMF) (TC 1.B.17) family.</text>
</comment>
<organism evidence="8 9">
    <name type="scientific">Christiangramia flava JLT2011</name>
    <dbReference type="NCBI Taxonomy" id="1229726"/>
    <lineage>
        <taxon>Bacteria</taxon>
        <taxon>Pseudomonadati</taxon>
        <taxon>Bacteroidota</taxon>
        <taxon>Flavobacteriia</taxon>
        <taxon>Flavobacteriales</taxon>
        <taxon>Flavobacteriaceae</taxon>
        <taxon>Christiangramia</taxon>
    </lineage>
</organism>
<dbReference type="PANTHER" id="PTHR30026:SF20">
    <property type="entry name" value="OUTER MEMBRANE PROTEIN TOLC"/>
    <property type="match status" value="1"/>
</dbReference>
<evidence type="ECO:0000256" key="1">
    <source>
        <dbReference type="ARBA" id="ARBA00004442"/>
    </source>
</evidence>
<keyword evidence="7" id="KW-0998">Cell outer membrane</keyword>
<name>A0A1L7IA27_9FLAO</name>
<keyword evidence="3" id="KW-0813">Transport</keyword>
<dbReference type="GO" id="GO:0009279">
    <property type="term" value="C:cell outer membrane"/>
    <property type="evidence" value="ECO:0007669"/>
    <property type="project" value="UniProtKB-SubCell"/>
</dbReference>
<keyword evidence="6" id="KW-0472">Membrane</keyword>
<dbReference type="Proteomes" id="UP000186230">
    <property type="component" value="Chromosome"/>
</dbReference>
<keyword evidence="4" id="KW-1134">Transmembrane beta strand</keyword>
<evidence type="ECO:0000256" key="7">
    <source>
        <dbReference type="ARBA" id="ARBA00023237"/>
    </source>
</evidence>
<evidence type="ECO:0000256" key="6">
    <source>
        <dbReference type="ARBA" id="ARBA00023136"/>
    </source>
</evidence>
<evidence type="ECO:0000256" key="4">
    <source>
        <dbReference type="ARBA" id="ARBA00022452"/>
    </source>
</evidence>
<keyword evidence="5" id="KW-0812">Transmembrane</keyword>